<proteinExistence type="predicted"/>
<evidence type="ECO:0000256" key="1">
    <source>
        <dbReference type="ARBA" id="ARBA00022723"/>
    </source>
</evidence>
<dbReference type="PROSITE" id="PS50157">
    <property type="entry name" value="ZINC_FINGER_C2H2_2"/>
    <property type="match status" value="2"/>
</dbReference>
<dbReference type="PROSITE" id="PS00028">
    <property type="entry name" value="ZINC_FINGER_C2H2_1"/>
    <property type="match status" value="2"/>
</dbReference>
<dbReference type="InterPro" id="IPR013087">
    <property type="entry name" value="Znf_C2H2_type"/>
</dbReference>
<comment type="caution">
    <text evidence="7">The sequence shown here is derived from an EMBL/GenBank/DDBJ whole genome shotgun (WGS) entry which is preliminary data.</text>
</comment>
<accession>A0AAE0XVP6</accession>
<organism evidence="7 8">
    <name type="scientific">Elysia crispata</name>
    <name type="common">lettuce slug</name>
    <dbReference type="NCBI Taxonomy" id="231223"/>
    <lineage>
        <taxon>Eukaryota</taxon>
        <taxon>Metazoa</taxon>
        <taxon>Spiralia</taxon>
        <taxon>Lophotrochozoa</taxon>
        <taxon>Mollusca</taxon>
        <taxon>Gastropoda</taxon>
        <taxon>Heterobranchia</taxon>
        <taxon>Euthyneura</taxon>
        <taxon>Panpulmonata</taxon>
        <taxon>Sacoglossa</taxon>
        <taxon>Placobranchoidea</taxon>
        <taxon>Plakobranchidae</taxon>
        <taxon>Elysia</taxon>
    </lineage>
</organism>
<evidence type="ECO:0000256" key="4">
    <source>
        <dbReference type="ARBA" id="ARBA00022833"/>
    </source>
</evidence>
<dbReference type="AlphaFoldDB" id="A0AAE0XVP6"/>
<reference evidence="7" key="1">
    <citation type="journal article" date="2023" name="G3 (Bethesda)">
        <title>A reference genome for the long-term kleptoplast-retaining sea slug Elysia crispata morphotype clarki.</title>
        <authorList>
            <person name="Eastman K.E."/>
            <person name="Pendleton A.L."/>
            <person name="Shaikh M.A."/>
            <person name="Suttiyut T."/>
            <person name="Ogas R."/>
            <person name="Tomko P."/>
            <person name="Gavelis G."/>
            <person name="Widhalm J.R."/>
            <person name="Wisecaver J.H."/>
        </authorList>
    </citation>
    <scope>NUCLEOTIDE SEQUENCE</scope>
    <source>
        <strain evidence="7">ECLA1</strain>
    </source>
</reference>
<dbReference type="InterPro" id="IPR036236">
    <property type="entry name" value="Znf_C2H2_sf"/>
</dbReference>
<feature type="domain" description="C2H2-type" evidence="6">
    <location>
        <begin position="229"/>
        <end position="256"/>
    </location>
</feature>
<dbReference type="PANTHER" id="PTHR24379:SF121">
    <property type="entry name" value="C2H2-TYPE DOMAIN-CONTAINING PROTEIN"/>
    <property type="match status" value="1"/>
</dbReference>
<evidence type="ECO:0000259" key="6">
    <source>
        <dbReference type="PROSITE" id="PS50157"/>
    </source>
</evidence>
<feature type="domain" description="C2H2-type" evidence="6">
    <location>
        <begin position="257"/>
        <end position="284"/>
    </location>
</feature>
<keyword evidence="8" id="KW-1185">Reference proteome</keyword>
<protein>
    <recommendedName>
        <fullName evidence="6">C2H2-type domain-containing protein</fullName>
    </recommendedName>
</protein>
<keyword evidence="1" id="KW-0479">Metal-binding</keyword>
<keyword evidence="4" id="KW-0862">Zinc</keyword>
<dbReference type="SUPFAM" id="SSF57667">
    <property type="entry name" value="beta-beta-alpha zinc fingers"/>
    <property type="match status" value="1"/>
</dbReference>
<dbReference type="SMART" id="SM00355">
    <property type="entry name" value="ZnF_C2H2"/>
    <property type="match status" value="7"/>
</dbReference>
<dbReference type="Gene3D" id="3.30.160.60">
    <property type="entry name" value="Classic Zinc Finger"/>
    <property type="match status" value="3"/>
</dbReference>
<evidence type="ECO:0000256" key="2">
    <source>
        <dbReference type="ARBA" id="ARBA00022737"/>
    </source>
</evidence>
<sequence>MGAASPNGCHFHPYSVYLYHQVTIPKGMFGKTSTVPISQKSPELSLPSAYCCPSCDFMSHNEHSYRLHAQKCQQLQKLTCSLCPYQSDTQNAMLYHFYSEHREMETLSSDAKRISCSLCTALFKSHTGLRQHMEAGEASSMEPGYFPMTSMHFSGGCSGHKGYNVKSTPTSYTRPLLCKICNMAWESFEEHRQHMRHAHKYVSCQKCHTLCPSSGALRSHMNREHTPKLVCPLCNKTFHCKLNYTGHMNMHSGIRPYACDRCGKMFAYQQSKYAHEKICALDRQDS</sequence>
<dbReference type="GO" id="GO:0008270">
    <property type="term" value="F:zinc ion binding"/>
    <property type="evidence" value="ECO:0007669"/>
    <property type="project" value="UniProtKB-KW"/>
</dbReference>
<dbReference type="PANTHER" id="PTHR24379">
    <property type="entry name" value="KRAB AND ZINC FINGER DOMAIN-CONTAINING"/>
    <property type="match status" value="1"/>
</dbReference>
<keyword evidence="3 5" id="KW-0863">Zinc-finger</keyword>
<evidence type="ECO:0000313" key="7">
    <source>
        <dbReference type="EMBL" id="KAK3716607.1"/>
    </source>
</evidence>
<evidence type="ECO:0000313" key="8">
    <source>
        <dbReference type="Proteomes" id="UP001283361"/>
    </source>
</evidence>
<dbReference type="EMBL" id="JAWDGP010007472">
    <property type="protein sequence ID" value="KAK3716607.1"/>
    <property type="molecule type" value="Genomic_DNA"/>
</dbReference>
<name>A0AAE0XVP6_9GAST</name>
<gene>
    <name evidence="7" type="ORF">RRG08_039402</name>
</gene>
<evidence type="ECO:0000256" key="3">
    <source>
        <dbReference type="ARBA" id="ARBA00022771"/>
    </source>
</evidence>
<dbReference type="Proteomes" id="UP001283361">
    <property type="component" value="Unassembled WGS sequence"/>
</dbReference>
<evidence type="ECO:0000256" key="5">
    <source>
        <dbReference type="PROSITE-ProRule" id="PRU00042"/>
    </source>
</evidence>
<keyword evidence="2" id="KW-0677">Repeat</keyword>